<reference evidence="1" key="1">
    <citation type="submission" date="2021-01" db="EMBL/GenBank/DDBJ databases">
        <authorList>
            <consortium name="Genoscope - CEA"/>
            <person name="William W."/>
        </authorList>
    </citation>
    <scope>NUCLEOTIDE SEQUENCE</scope>
</reference>
<comment type="caution">
    <text evidence="1">The sequence shown here is derived from an EMBL/GenBank/DDBJ whole genome shotgun (WGS) entry which is preliminary data.</text>
</comment>
<dbReference type="AlphaFoldDB" id="A0A8S1TH80"/>
<sequence>MTSNEMVNQLNKLLQQSNISNSKQQVQQIQRPSLVNQQNTQSKFSQAFALNNQKIKTRLFQKKDSNSLQSEIGQSCSKNNGKYFMINGKFGEKRFVNRESNEFEEENKENIQNIQIESTKHMNFQIQNECQVNEKLGSFKQLINQIHCKNKGKQY</sequence>
<evidence type="ECO:0000313" key="2">
    <source>
        <dbReference type="Proteomes" id="UP000689195"/>
    </source>
</evidence>
<organism evidence="1 2">
    <name type="scientific">Paramecium pentaurelia</name>
    <dbReference type="NCBI Taxonomy" id="43138"/>
    <lineage>
        <taxon>Eukaryota</taxon>
        <taxon>Sar</taxon>
        <taxon>Alveolata</taxon>
        <taxon>Ciliophora</taxon>
        <taxon>Intramacronucleata</taxon>
        <taxon>Oligohymenophorea</taxon>
        <taxon>Peniculida</taxon>
        <taxon>Parameciidae</taxon>
        <taxon>Paramecium</taxon>
    </lineage>
</organism>
<gene>
    <name evidence="1" type="ORF">PPENT_87.1.T0200242</name>
</gene>
<evidence type="ECO:0000313" key="1">
    <source>
        <dbReference type="EMBL" id="CAD8150402.1"/>
    </source>
</evidence>
<keyword evidence="2" id="KW-1185">Reference proteome</keyword>
<dbReference type="EMBL" id="CAJJDO010000020">
    <property type="protein sequence ID" value="CAD8150402.1"/>
    <property type="molecule type" value="Genomic_DNA"/>
</dbReference>
<protein>
    <submittedName>
        <fullName evidence="1">Uncharacterized protein</fullName>
    </submittedName>
</protein>
<name>A0A8S1TH80_9CILI</name>
<dbReference type="Proteomes" id="UP000689195">
    <property type="component" value="Unassembled WGS sequence"/>
</dbReference>
<proteinExistence type="predicted"/>
<accession>A0A8S1TH80</accession>
<dbReference type="OrthoDB" id="304534at2759"/>